<organism evidence="7 8">
    <name type="scientific">Philodulcilactobacillus myokoensis</name>
    <dbReference type="NCBI Taxonomy" id="2929573"/>
    <lineage>
        <taxon>Bacteria</taxon>
        <taxon>Bacillati</taxon>
        <taxon>Bacillota</taxon>
        <taxon>Bacilli</taxon>
        <taxon>Lactobacillales</taxon>
        <taxon>Lactobacillaceae</taxon>
        <taxon>Philodulcilactobacillus</taxon>
    </lineage>
</organism>
<keyword evidence="4" id="KW-0275">Fatty acid biosynthesis</keyword>
<dbReference type="GO" id="GO:0009317">
    <property type="term" value="C:acetyl-CoA carboxylase complex"/>
    <property type="evidence" value="ECO:0007669"/>
    <property type="project" value="InterPro"/>
</dbReference>
<keyword evidence="4" id="KW-0444">Lipid biosynthesis</keyword>
<dbReference type="InterPro" id="IPR003016">
    <property type="entry name" value="2-oxoA_DH_lipoyl-BS"/>
</dbReference>
<dbReference type="InterPro" id="IPR011053">
    <property type="entry name" value="Single_hybrid_motif"/>
</dbReference>
<name>A0A9W6ES56_9LACO</name>
<dbReference type="Pfam" id="PF00364">
    <property type="entry name" value="Biotin_lipoyl"/>
    <property type="match status" value="1"/>
</dbReference>
<dbReference type="InterPro" id="IPR001249">
    <property type="entry name" value="AcCoA_biotinCC"/>
</dbReference>
<reference evidence="7" key="2">
    <citation type="journal article" date="2023" name="PLoS ONE">
        <title>Philodulcilactobacillus myokoensis gen. nov., sp. nov., a fructophilic, acidophilic, and agar-phobic lactic acid bacterium isolated from fermented vegetable extracts.</title>
        <authorList>
            <person name="Kouya T."/>
            <person name="Ishiyama Y."/>
            <person name="Ohashi S."/>
            <person name="Kumakubo R."/>
            <person name="Yamazaki T."/>
            <person name="Otaki T."/>
        </authorList>
    </citation>
    <scope>NUCLEOTIDE SEQUENCE</scope>
    <source>
        <strain evidence="7">WR16-4</strain>
    </source>
</reference>
<keyword evidence="4" id="KW-0443">Lipid metabolism</keyword>
<dbReference type="RefSeq" id="WP_286135941.1">
    <property type="nucleotide sequence ID" value="NZ_BRPL01000002.1"/>
</dbReference>
<dbReference type="InterPro" id="IPR000089">
    <property type="entry name" value="Biotin_lipoyl"/>
</dbReference>
<evidence type="ECO:0000313" key="8">
    <source>
        <dbReference type="Proteomes" id="UP001144204"/>
    </source>
</evidence>
<feature type="compositionally biased region" description="Polar residues" evidence="5">
    <location>
        <begin position="36"/>
        <end position="57"/>
    </location>
</feature>
<dbReference type="CDD" id="cd06850">
    <property type="entry name" value="biotinyl_domain"/>
    <property type="match status" value="1"/>
</dbReference>
<dbReference type="Proteomes" id="UP001144204">
    <property type="component" value="Unassembled WGS sequence"/>
</dbReference>
<comment type="caution">
    <text evidence="7">The sequence shown here is derived from an EMBL/GenBank/DDBJ whole genome shotgun (WGS) entry which is preliminary data.</text>
</comment>
<dbReference type="PROSITE" id="PS50968">
    <property type="entry name" value="BIOTINYL_LIPOYL"/>
    <property type="match status" value="1"/>
</dbReference>
<dbReference type="PANTHER" id="PTHR45266">
    <property type="entry name" value="OXALOACETATE DECARBOXYLASE ALPHA CHAIN"/>
    <property type="match status" value="1"/>
</dbReference>
<dbReference type="GO" id="GO:0003989">
    <property type="term" value="F:acetyl-CoA carboxylase activity"/>
    <property type="evidence" value="ECO:0007669"/>
    <property type="project" value="InterPro"/>
</dbReference>
<proteinExistence type="predicted"/>
<keyword evidence="4" id="KW-0276">Fatty acid metabolism</keyword>
<evidence type="ECO:0000256" key="4">
    <source>
        <dbReference type="RuleBase" id="RU364072"/>
    </source>
</evidence>
<keyword evidence="3 4" id="KW-0092">Biotin</keyword>
<feature type="domain" description="Lipoyl-binding" evidence="6">
    <location>
        <begin position="77"/>
        <end position="153"/>
    </location>
</feature>
<evidence type="ECO:0000313" key="7">
    <source>
        <dbReference type="EMBL" id="GLB46475.1"/>
    </source>
</evidence>
<evidence type="ECO:0000256" key="5">
    <source>
        <dbReference type="SAM" id="MobiDB-lite"/>
    </source>
</evidence>
<accession>A0A9W6ES56</accession>
<reference evidence="7" key="1">
    <citation type="submission" date="2022-07" db="EMBL/GenBank/DDBJ databases">
        <authorList>
            <person name="Kouya T."/>
            <person name="Ishiyama Y."/>
        </authorList>
    </citation>
    <scope>NUCLEOTIDE SEQUENCE</scope>
    <source>
        <strain evidence="7">WR16-4</strain>
    </source>
</reference>
<comment type="pathway">
    <text evidence="4">Lipid metabolism; fatty acid biosynthesis.</text>
</comment>
<dbReference type="EMBL" id="BRPL01000002">
    <property type="protein sequence ID" value="GLB46475.1"/>
    <property type="molecule type" value="Genomic_DNA"/>
</dbReference>
<evidence type="ECO:0000256" key="1">
    <source>
        <dbReference type="ARBA" id="ARBA00017562"/>
    </source>
</evidence>
<evidence type="ECO:0000256" key="3">
    <source>
        <dbReference type="ARBA" id="ARBA00023267"/>
    </source>
</evidence>
<dbReference type="GO" id="GO:0006633">
    <property type="term" value="P:fatty acid biosynthetic process"/>
    <property type="evidence" value="ECO:0007669"/>
    <property type="project" value="UniProtKB-KW"/>
</dbReference>
<dbReference type="AlphaFoldDB" id="A0A9W6ES56"/>
<dbReference type="PRINTS" id="PR01071">
    <property type="entry name" value="ACOABIOTINCC"/>
</dbReference>
<dbReference type="PROSITE" id="PS00189">
    <property type="entry name" value="LIPOYL"/>
    <property type="match status" value="1"/>
</dbReference>
<protein>
    <recommendedName>
        <fullName evidence="1 4">Biotin carboxyl carrier protein of acetyl-CoA carboxylase</fullName>
    </recommendedName>
</protein>
<evidence type="ECO:0000256" key="2">
    <source>
        <dbReference type="ARBA" id="ARBA00022823"/>
    </source>
</evidence>
<feature type="region of interest" description="Disordered" evidence="5">
    <location>
        <begin position="36"/>
        <end position="78"/>
    </location>
</feature>
<dbReference type="InterPro" id="IPR050709">
    <property type="entry name" value="Biotin_Carboxyl_Carrier/Decarb"/>
</dbReference>
<evidence type="ECO:0000259" key="6">
    <source>
        <dbReference type="PROSITE" id="PS50968"/>
    </source>
</evidence>
<keyword evidence="2" id="KW-0450">Lipoyl</keyword>
<sequence length="155" mass="17187">MLENEIEKLLDKFDHSSLTEMKVSDSGASVYFSKQKNASYHETPSVNSSTPDVQVNQKPSSKPKEPKPSVKINSAQGSKVKAPMVGIVYFAPDPHKPEFKKIGDHVDKGETICVIEAMKINNEIKSPVSGTISKRLVKNGSMVQYHQPIFDIKED</sequence>
<keyword evidence="8" id="KW-1185">Reference proteome</keyword>
<dbReference type="SUPFAM" id="SSF51230">
    <property type="entry name" value="Single hybrid motif"/>
    <property type="match status" value="1"/>
</dbReference>
<comment type="function">
    <text evidence="4">This protein is a component of the acetyl coenzyme A carboxylase complex; first, biotin carboxylase catalyzes the carboxylation of the carrier protein and then the transcarboxylase transfers the carboxyl group to form malonyl-CoA.</text>
</comment>
<dbReference type="Gene3D" id="2.40.50.100">
    <property type="match status" value="1"/>
</dbReference>
<dbReference type="PANTHER" id="PTHR45266:SF3">
    <property type="entry name" value="OXALOACETATE DECARBOXYLASE ALPHA CHAIN"/>
    <property type="match status" value="1"/>
</dbReference>
<gene>
    <name evidence="7" type="primary">accB</name>
    <name evidence="7" type="ORF">WR164_04540</name>
</gene>